<organism evidence="1 2">
    <name type="scientific">Acrasis kona</name>
    <dbReference type="NCBI Taxonomy" id="1008807"/>
    <lineage>
        <taxon>Eukaryota</taxon>
        <taxon>Discoba</taxon>
        <taxon>Heterolobosea</taxon>
        <taxon>Tetramitia</taxon>
        <taxon>Eutetramitia</taxon>
        <taxon>Acrasidae</taxon>
        <taxon>Acrasis</taxon>
    </lineage>
</organism>
<evidence type="ECO:0000313" key="2">
    <source>
        <dbReference type="Proteomes" id="UP001431209"/>
    </source>
</evidence>
<protein>
    <submittedName>
        <fullName evidence="1">ATP-dependent 6-phosphofructokinase</fullName>
    </submittedName>
</protein>
<dbReference type="AlphaFoldDB" id="A0AAW2YL24"/>
<reference evidence="1 2" key="1">
    <citation type="submission" date="2024-03" db="EMBL/GenBank/DDBJ databases">
        <title>The Acrasis kona genome and developmental transcriptomes reveal deep origins of eukaryotic multicellular pathways.</title>
        <authorList>
            <person name="Sheikh S."/>
            <person name="Fu C.-J."/>
            <person name="Brown M.W."/>
            <person name="Baldauf S.L."/>
        </authorList>
    </citation>
    <scope>NUCLEOTIDE SEQUENCE [LARGE SCALE GENOMIC DNA]</scope>
    <source>
        <strain evidence="1 2">ATCC MYA-3509</strain>
    </source>
</reference>
<dbReference type="EMBL" id="JAOPGA020000286">
    <property type="protein sequence ID" value="KAL0477935.1"/>
    <property type="molecule type" value="Genomic_DNA"/>
</dbReference>
<sequence length="559" mass="64611">MKLVIWADTILDIKKGLVQHIVDQSNGKTTAQEVFELFENKISSNKKQKMLSTTAKKLFEDEQFFKSLVASDHSINALRDMLKEGVDAYLYFPTSYTIYTTRSVAQNQFAVVSAIIPTPLDIRLDWIKNALGKEWVDRVIICSTSVISGVKCDYFIVPQGENIQSPHVVYSSSSFPSWKDWRKNVGIEVVETMSKTIPFFRHGSHNSVDVDLLYLFDHIPPPKEAQDFIFVGERLGEDRNIFTIKDGVVNFCQVGIVDSMNNALLQTYPLHKQLFPLPITQAVKRAVPMKINETIKNTLVKIRNADNLRDIIVPAIKSYDFEIRRQVFGSVDFAGTTLDLDTIKNITFRLGQTLALIQGHECFTKDDVIKLFPDMKPLIYREKDLDKNVMNKYKDIFMKETDGVMVKCVGDLHLYYVVDYDIPMNFFRSQCNGLVVDYRFELLRCFPLNHYCENKPSWPEDPSHPVIDPTDPDLFIVFRYVPTKSSELPKWYFNKHQVVICQYNSFDSELLQNAYKTLDSENTLHLLDTCNYYYVLLVKHERVEVVAKRNRLTNLLAYD</sequence>
<proteinExistence type="predicted"/>
<dbReference type="Proteomes" id="UP001431209">
    <property type="component" value="Unassembled WGS sequence"/>
</dbReference>
<dbReference type="Gene3D" id="3.40.50.1000">
    <property type="entry name" value="HAD superfamily/HAD-like"/>
    <property type="match status" value="1"/>
</dbReference>
<name>A0AAW2YL24_9EUKA</name>
<keyword evidence="2" id="KW-1185">Reference proteome</keyword>
<dbReference type="InterPro" id="IPR023214">
    <property type="entry name" value="HAD_sf"/>
</dbReference>
<evidence type="ECO:0000313" key="1">
    <source>
        <dbReference type="EMBL" id="KAL0477935.1"/>
    </source>
</evidence>
<gene>
    <name evidence="1" type="ORF">AKO1_012341</name>
</gene>
<comment type="caution">
    <text evidence="1">The sequence shown here is derived from an EMBL/GenBank/DDBJ whole genome shotgun (WGS) entry which is preliminary data.</text>
</comment>
<dbReference type="Gene3D" id="1.10.40.40">
    <property type="entry name" value="Deoxyribonucleotidase, domain 2"/>
    <property type="match status" value="1"/>
</dbReference>
<accession>A0AAW2YL24</accession>